<feature type="transmembrane region" description="Helical" evidence="11">
    <location>
        <begin position="201"/>
        <end position="220"/>
    </location>
</feature>
<evidence type="ECO:0000256" key="8">
    <source>
        <dbReference type="ARBA" id="ARBA00023065"/>
    </source>
</evidence>
<dbReference type="Pfam" id="PF00119">
    <property type="entry name" value="ATP-synt_A"/>
    <property type="match status" value="1"/>
</dbReference>
<keyword evidence="4 11" id="KW-0138">CF(0)</keyword>
<keyword evidence="14" id="KW-1185">Reference proteome</keyword>
<dbReference type="RefSeq" id="WP_012303205.1">
    <property type="nucleotide sequence ID" value="NC_010424.1"/>
</dbReference>
<evidence type="ECO:0000256" key="2">
    <source>
        <dbReference type="ARBA" id="ARBA00006810"/>
    </source>
</evidence>
<evidence type="ECO:0000256" key="10">
    <source>
        <dbReference type="ARBA" id="ARBA00023310"/>
    </source>
</evidence>
<evidence type="ECO:0000256" key="11">
    <source>
        <dbReference type="HAMAP-Rule" id="MF_01393"/>
    </source>
</evidence>
<reference evidence="14" key="1">
    <citation type="submission" date="2007-10" db="EMBL/GenBank/DDBJ databases">
        <title>Complete sequence of chromosome of Desulforudis audaxviator MP104C.</title>
        <authorList>
            <person name="Copeland A."/>
            <person name="Lucas S."/>
            <person name="Lapidus A."/>
            <person name="Barry K."/>
            <person name="Glavina del Rio T."/>
            <person name="Dalin E."/>
            <person name="Tice H."/>
            <person name="Bruce D."/>
            <person name="Pitluck S."/>
            <person name="Lowry S.R."/>
            <person name="Larimer F."/>
            <person name="Land M.L."/>
            <person name="Hauser L."/>
            <person name="Kyrpides N."/>
            <person name="Ivanova N.N."/>
            <person name="Richardson P."/>
        </authorList>
    </citation>
    <scope>NUCLEOTIDE SEQUENCE [LARGE SCALE GENOMIC DNA]</scope>
    <source>
        <strain evidence="14">MP104C</strain>
    </source>
</reference>
<evidence type="ECO:0000256" key="9">
    <source>
        <dbReference type="ARBA" id="ARBA00023136"/>
    </source>
</evidence>
<keyword evidence="6 11" id="KW-0375">Hydrogen ion transport</keyword>
<keyword evidence="5 11" id="KW-0812">Transmembrane</keyword>
<sequence length="257" mass="28858">MRAVAAEYAGHGEKTVLEKIHHDLNIWGIPKHWDLGEFMGFPIQLNAETIFHTWVAMAVCLLIAWVAVRRIDMRRPGKMQVCFEMLFDFLRGLINQSMSPKKGAGLFSIVVTFFFFIAVMNVMGVVPTYVKPTADIQTTFAFALITVSLIYIWGIKYKGAKYFKHYVSPSPIFLPITIIEDIAKPVTLAFRLFGNMKGKEIMILSLLALISGTSWLAGGFLAGTLWLLFCIFISLIQAFVFTMLTIAFVSSAVSEDH</sequence>
<dbReference type="PANTHER" id="PTHR42823:SF3">
    <property type="entry name" value="ATP SYNTHASE SUBUNIT A, CHLOROPLASTIC"/>
    <property type="match status" value="1"/>
</dbReference>
<keyword evidence="8 11" id="KW-0406">Ion transport</keyword>
<dbReference type="NCBIfam" id="TIGR01131">
    <property type="entry name" value="ATP_synt_6_or_A"/>
    <property type="match status" value="1"/>
</dbReference>
<feature type="transmembrane region" description="Helical" evidence="11">
    <location>
        <begin position="136"/>
        <end position="155"/>
    </location>
</feature>
<dbReference type="Proteomes" id="UP000008544">
    <property type="component" value="Chromosome"/>
</dbReference>
<dbReference type="SUPFAM" id="SSF81336">
    <property type="entry name" value="F1F0 ATP synthase subunit A"/>
    <property type="match status" value="1"/>
</dbReference>
<dbReference type="Gene3D" id="1.20.120.220">
    <property type="entry name" value="ATP synthase, F0 complex, subunit A"/>
    <property type="match status" value="1"/>
</dbReference>
<dbReference type="InterPro" id="IPR035908">
    <property type="entry name" value="F0_ATP_A_sf"/>
</dbReference>
<dbReference type="InterPro" id="IPR023011">
    <property type="entry name" value="ATP_synth_F0_asu_AS"/>
</dbReference>
<dbReference type="GO" id="GO:0045259">
    <property type="term" value="C:proton-transporting ATP synthase complex"/>
    <property type="evidence" value="ECO:0007669"/>
    <property type="project" value="UniProtKB-KW"/>
</dbReference>
<dbReference type="EMBL" id="CP000860">
    <property type="protein sequence ID" value="ACA60630.1"/>
    <property type="molecule type" value="Genomic_DNA"/>
</dbReference>
<dbReference type="KEGG" id="dau:Daud_2143"/>
<comment type="similarity">
    <text evidence="2 11 12">Belongs to the ATPase A chain family.</text>
</comment>
<dbReference type="OrthoDB" id="9789241at2"/>
<keyword evidence="3 11" id="KW-0813">Transport</keyword>
<keyword evidence="10 11" id="KW-0066">ATP synthesis</keyword>
<gene>
    <name evidence="11" type="primary">atpB</name>
    <name evidence="13" type="ordered locus">Daud_2143</name>
</gene>
<evidence type="ECO:0000256" key="6">
    <source>
        <dbReference type="ARBA" id="ARBA00022781"/>
    </source>
</evidence>
<reference evidence="13 14" key="2">
    <citation type="journal article" date="2008" name="Science">
        <title>Environmental genomics reveals a single-species ecosystem deep within Earth.</title>
        <authorList>
            <person name="Chivian D."/>
            <person name="Brodie E.L."/>
            <person name="Alm E.J."/>
            <person name="Culley D.E."/>
            <person name="Dehal P.S."/>
            <person name="Desantis T.Z."/>
            <person name="Gihring T.M."/>
            <person name="Lapidus A."/>
            <person name="Lin L.H."/>
            <person name="Lowry S.R."/>
            <person name="Moser D.P."/>
            <person name="Richardson P.M."/>
            <person name="Southam G."/>
            <person name="Wanger G."/>
            <person name="Pratt L.M."/>
            <person name="Andersen G.L."/>
            <person name="Hazen T.C."/>
            <person name="Brockman F.J."/>
            <person name="Arkin A.P."/>
            <person name="Onstott T.C."/>
        </authorList>
    </citation>
    <scope>NUCLEOTIDE SEQUENCE [LARGE SCALE GENOMIC DNA]</scope>
    <source>
        <strain evidence="13 14">MP104C</strain>
    </source>
</reference>
<proteinExistence type="inferred from homology"/>
<comment type="function">
    <text evidence="11 12">Key component of the proton channel; it plays a direct role in the translocation of protons across the membrane.</text>
</comment>
<keyword evidence="7 11" id="KW-1133">Transmembrane helix</keyword>
<dbReference type="InterPro" id="IPR045082">
    <property type="entry name" value="ATP_syn_F0_a_bact/chloroplast"/>
</dbReference>
<protein>
    <recommendedName>
        <fullName evidence="11 12">ATP synthase subunit a</fullName>
    </recommendedName>
    <alternativeName>
        <fullName evidence="11">ATP synthase F0 sector subunit a</fullName>
    </alternativeName>
    <alternativeName>
        <fullName evidence="11">F-ATPase subunit 6</fullName>
    </alternativeName>
</protein>
<dbReference type="AlphaFoldDB" id="B1I6M0"/>
<dbReference type="eggNOG" id="COG0356">
    <property type="taxonomic scope" value="Bacteria"/>
</dbReference>
<feature type="transmembrane region" description="Helical" evidence="11">
    <location>
        <begin position="106"/>
        <end position="130"/>
    </location>
</feature>
<evidence type="ECO:0000256" key="4">
    <source>
        <dbReference type="ARBA" id="ARBA00022547"/>
    </source>
</evidence>
<dbReference type="PRINTS" id="PR00123">
    <property type="entry name" value="ATPASEA"/>
</dbReference>
<dbReference type="GO" id="GO:0046933">
    <property type="term" value="F:proton-transporting ATP synthase activity, rotational mechanism"/>
    <property type="evidence" value="ECO:0007669"/>
    <property type="project" value="UniProtKB-UniRule"/>
</dbReference>
<evidence type="ECO:0000256" key="3">
    <source>
        <dbReference type="ARBA" id="ARBA00022448"/>
    </source>
</evidence>
<evidence type="ECO:0000256" key="7">
    <source>
        <dbReference type="ARBA" id="ARBA00022989"/>
    </source>
</evidence>
<comment type="subunit">
    <text evidence="11">F-type ATPases have 2 components, CF(1) - the catalytic core - and CF(0) - the membrane proton channel. CF(1) has five subunits: alpha(3), beta(3), gamma(1), delta(1), epsilon(1). CF(0) has three main subunits: a(1), b(2) and c(9-12). The alpha and beta chains form an alternating ring which encloses part of the gamma chain. CF(1) is attached to CF(0) by a central stalk formed by the gamma and epsilon chains, while a peripheral stalk is formed by the delta and b chains.</text>
</comment>
<keyword evidence="9 11" id="KW-0472">Membrane</keyword>
<evidence type="ECO:0000313" key="13">
    <source>
        <dbReference type="EMBL" id="ACA60630.1"/>
    </source>
</evidence>
<dbReference type="InterPro" id="IPR000568">
    <property type="entry name" value="ATP_synth_F0_asu"/>
</dbReference>
<name>B1I6M0_DESAP</name>
<feature type="transmembrane region" description="Helical" evidence="11">
    <location>
        <begin position="49"/>
        <end position="68"/>
    </location>
</feature>
<dbReference type="GO" id="GO:0042777">
    <property type="term" value="P:proton motive force-driven plasma membrane ATP synthesis"/>
    <property type="evidence" value="ECO:0007669"/>
    <property type="project" value="TreeGrafter"/>
</dbReference>
<evidence type="ECO:0000313" key="14">
    <source>
        <dbReference type="Proteomes" id="UP000008544"/>
    </source>
</evidence>
<dbReference type="PANTHER" id="PTHR42823">
    <property type="entry name" value="ATP SYNTHASE SUBUNIT A, CHLOROPLASTIC"/>
    <property type="match status" value="1"/>
</dbReference>
<evidence type="ECO:0000256" key="12">
    <source>
        <dbReference type="RuleBase" id="RU000483"/>
    </source>
</evidence>
<dbReference type="GO" id="GO:0005886">
    <property type="term" value="C:plasma membrane"/>
    <property type="evidence" value="ECO:0007669"/>
    <property type="project" value="UniProtKB-SubCell"/>
</dbReference>
<feature type="transmembrane region" description="Helical" evidence="11">
    <location>
        <begin position="226"/>
        <end position="249"/>
    </location>
</feature>
<organism evidence="13 14">
    <name type="scientific">Desulforudis audaxviator (strain MP104C)</name>
    <dbReference type="NCBI Taxonomy" id="477974"/>
    <lineage>
        <taxon>Bacteria</taxon>
        <taxon>Bacillati</taxon>
        <taxon>Bacillota</taxon>
        <taxon>Clostridia</taxon>
        <taxon>Thermoanaerobacterales</taxon>
        <taxon>Candidatus Desulforudaceae</taxon>
        <taxon>Candidatus Desulforudis</taxon>
    </lineage>
</organism>
<dbReference type="STRING" id="477974.Daud_2143"/>
<dbReference type="HOGENOM" id="CLU_041018_2_2_9"/>
<dbReference type="PROSITE" id="PS00449">
    <property type="entry name" value="ATPASE_A"/>
    <property type="match status" value="1"/>
</dbReference>
<keyword evidence="11" id="KW-1003">Cell membrane</keyword>
<dbReference type="HAMAP" id="MF_01393">
    <property type="entry name" value="ATP_synth_a_bact"/>
    <property type="match status" value="1"/>
</dbReference>
<evidence type="ECO:0000256" key="5">
    <source>
        <dbReference type="ARBA" id="ARBA00022692"/>
    </source>
</evidence>
<accession>B1I6M0</accession>
<evidence type="ECO:0000256" key="1">
    <source>
        <dbReference type="ARBA" id="ARBA00004141"/>
    </source>
</evidence>
<dbReference type="CDD" id="cd00310">
    <property type="entry name" value="ATP-synt_Fo_a_6"/>
    <property type="match status" value="1"/>
</dbReference>
<comment type="subcellular location">
    <subcellularLocation>
        <location evidence="11 12">Cell membrane</location>
        <topology evidence="11 12">Multi-pass membrane protein</topology>
    </subcellularLocation>
    <subcellularLocation>
        <location evidence="1">Membrane</location>
        <topology evidence="1">Multi-pass membrane protein</topology>
    </subcellularLocation>
</comment>